<sequence length="377" mass="41787">MNRLMLIAVTLAAILAPSFCASEPAGTCTPDNCKIEDNCRCSSGSGPFEGDLTEYPQLVTLAFDEAVTDDIYGLWNDLLLSRSNPDGNPIGATFFVPHEYTNYQRVNDLYNLGFEIAVHSVSKNPLQSYWRTASESLLEQEFGGQKQIISKFANIPEDHILGVRTPQLQFAGNDSILAYRAANLTYDSSWPTLPSKPLFPYTLDYLSTQECNLGGSCPNEAFPGFWVLPILDLHSADGGWCNTLSSCNVTGSVDDIANWLCNEIDIVRNSTRAPLTLSVNSYWFNFTENSLAGLTKCLDTLQESKDVFLVTQKQVIEWVSNPVKIEDFKTDDAEDQQTNCNQYNCLLDKGGEKRYMKACAPCPAVYPWLGNPNGDKP</sequence>
<keyword evidence="3" id="KW-1185">Reference proteome</keyword>
<dbReference type="Proteomes" id="UP001153737">
    <property type="component" value="Chromosome 7"/>
</dbReference>
<accession>A0A9P0GQ53</accession>
<dbReference type="CDD" id="cd10975">
    <property type="entry name" value="CE4_CDA_like_2"/>
    <property type="match status" value="1"/>
</dbReference>
<dbReference type="PANTHER" id="PTHR45985">
    <property type="match status" value="1"/>
</dbReference>
<gene>
    <name evidence="2" type="ORF">PHAECO_LOCUS11454</name>
</gene>
<dbReference type="EMBL" id="OU896713">
    <property type="protein sequence ID" value="CAH1175798.1"/>
    <property type="molecule type" value="Genomic_DNA"/>
</dbReference>
<keyword evidence="1" id="KW-0732">Signal</keyword>
<reference evidence="2" key="2">
    <citation type="submission" date="2022-10" db="EMBL/GenBank/DDBJ databases">
        <authorList>
            <consortium name="ENA_rothamsted_submissions"/>
            <consortium name="culmorum"/>
            <person name="King R."/>
        </authorList>
    </citation>
    <scope>NUCLEOTIDE SEQUENCE</scope>
</reference>
<reference evidence="2" key="1">
    <citation type="submission" date="2022-01" db="EMBL/GenBank/DDBJ databases">
        <authorList>
            <person name="King R."/>
        </authorList>
    </citation>
    <scope>NUCLEOTIDE SEQUENCE</scope>
</reference>
<evidence type="ECO:0000313" key="2">
    <source>
        <dbReference type="EMBL" id="CAH1175798.1"/>
    </source>
</evidence>
<evidence type="ECO:0000256" key="1">
    <source>
        <dbReference type="SAM" id="SignalP"/>
    </source>
</evidence>
<organism evidence="2 3">
    <name type="scientific">Phaedon cochleariae</name>
    <name type="common">Mustard beetle</name>
    <dbReference type="NCBI Taxonomy" id="80249"/>
    <lineage>
        <taxon>Eukaryota</taxon>
        <taxon>Metazoa</taxon>
        <taxon>Ecdysozoa</taxon>
        <taxon>Arthropoda</taxon>
        <taxon>Hexapoda</taxon>
        <taxon>Insecta</taxon>
        <taxon>Pterygota</taxon>
        <taxon>Neoptera</taxon>
        <taxon>Endopterygota</taxon>
        <taxon>Coleoptera</taxon>
        <taxon>Polyphaga</taxon>
        <taxon>Cucujiformia</taxon>
        <taxon>Chrysomeloidea</taxon>
        <taxon>Chrysomelidae</taxon>
        <taxon>Chrysomelinae</taxon>
        <taxon>Chrysomelini</taxon>
        <taxon>Phaedon</taxon>
    </lineage>
</organism>
<feature type="chain" id="PRO_5040423345" description="Chitin deacetylase" evidence="1">
    <location>
        <begin position="21"/>
        <end position="377"/>
    </location>
</feature>
<proteinExistence type="predicted"/>
<dbReference type="OrthoDB" id="504708at2759"/>
<name>A0A9P0GQ53_PHACE</name>
<feature type="signal peptide" evidence="1">
    <location>
        <begin position="1"/>
        <end position="20"/>
    </location>
</feature>
<protein>
    <recommendedName>
        <fullName evidence="4">Chitin deacetylase</fullName>
    </recommendedName>
</protein>
<dbReference type="PANTHER" id="PTHR45985:SF8">
    <property type="entry name" value="CHITIN DEACETYLASE-LIKE 9, ISOFORM A"/>
    <property type="match status" value="1"/>
</dbReference>
<evidence type="ECO:0000313" key="3">
    <source>
        <dbReference type="Proteomes" id="UP001153737"/>
    </source>
</evidence>
<dbReference type="Gene3D" id="3.20.20.370">
    <property type="entry name" value="Glycoside hydrolase/deacetylase"/>
    <property type="match status" value="1"/>
</dbReference>
<dbReference type="InterPro" id="IPR011330">
    <property type="entry name" value="Glyco_hydro/deAcase_b/a-brl"/>
</dbReference>
<dbReference type="SUPFAM" id="SSF88713">
    <property type="entry name" value="Glycoside hydrolase/deacetylase"/>
    <property type="match status" value="1"/>
</dbReference>
<dbReference type="GO" id="GO:0005975">
    <property type="term" value="P:carbohydrate metabolic process"/>
    <property type="evidence" value="ECO:0007669"/>
    <property type="project" value="InterPro"/>
</dbReference>
<dbReference type="InterPro" id="IPR052740">
    <property type="entry name" value="CE4"/>
</dbReference>
<dbReference type="GO" id="GO:0016787">
    <property type="term" value="F:hydrolase activity"/>
    <property type="evidence" value="ECO:0007669"/>
    <property type="project" value="UniProtKB-ARBA"/>
</dbReference>
<dbReference type="AlphaFoldDB" id="A0A9P0GQ53"/>
<evidence type="ECO:0008006" key="4">
    <source>
        <dbReference type="Google" id="ProtNLM"/>
    </source>
</evidence>